<proteinExistence type="predicted"/>
<dbReference type="EMBL" id="JABWDY010024201">
    <property type="protein sequence ID" value="KAF5190432.1"/>
    <property type="molecule type" value="Genomic_DNA"/>
</dbReference>
<gene>
    <name evidence="1" type="ORF">FRX31_019982</name>
</gene>
<dbReference type="GO" id="GO:0004386">
    <property type="term" value="F:helicase activity"/>
    <property type="evidence" value="ECO:0007669"/>
    <property type="project" value="UniProtKB-KW"/>
</dbReference>
<reference evidence="1 2" key="1">
    <citation type="submission" date="2020-06" db="EMBL/GenBank/DDBJ databases">
        <title>Transcriptomic and genomic resources for Thalictrum thalictroides and T. hernandezii: Facilitating candidate gene discovery in an emerging model plant lineage.</title>
        <authorList>
            <person name="Arias T."/>
            <person name="Riano-Pachon D.M."/>
            <person name="Di Stilio V.S."/>
        </authorList>
    </citation>
    <scope>NUCLEOTIDE SEQUENCE [LARGE SCALE GENOMIC DNA]</scope>
    <source>
        <strain evidence="2">cv. WT478/WT964</strain>
        <tissue evidence="1">Leaves</tissue>
    </source>
</reference>
<organism evidence="1 2">
    <name type="scientific">Thalictrum thalictroides</name>
    <name type="common">Rue-anemone</name>
    <name type="synonym">Anemone thalictroides</name>
    <dbReference type="NCBI Taxonomy" id="46969"/>
    <lineage>
        <taxon>Eukaryota</taxon>
        <taxon>Viridiplantae</taxon>
        <taxon>Streptophyta</taxon>
        <taxon>Embryophyta</taxon>
        <taxon>Tracheophyta</taxon>
        <taxon>Spermatophyta</taxon>
        <taxon>Magnoliopsida</taxon>
        <taxon>Ranunculales</taxon>
        <taxon>Ranunculaceae</taxon>
        <taxon>Thalictroideae</taxon>
        <taxon>Thalictrum</taxon>
    </lineage>
</organism>
<sequence length="75" mass="8700">MSNSQLLDVAHFCNRFPNIDMTNDVMDSENVMAGEDLTLHVTLEWDLEGRSEYQMWDLLIPQGIPMPRRRMVACT</sequence>
<keyword evidence="1" id="KW-0547">Nucleotide-binding</keyword>
<keyword evidence="1" id="KW-0347">Helicase</keyword>
<dbReference type="AlphaFoldDB" id="A0A7J6W1N0"/>
<accession>A0A7J6W1N0</accession>
<dbReference type="GO" id="GO:1990904">
    <property type="term" value="C:ribonucleoprotein complex"/>
    <property type="evidence" value="ECO:0007669"/>
    <property type="project" value="UniProtKB-KW"/>
</dbReference>
<name>A0A7J6W1N0_THATH</name>
<comment type="caution">
    <text evidence="1">The sequence shown here is derived from an EMBL/GenBank/DDBJ whole genome shotgun (WGS) entry which is preliminary data.</text>
</comment>
<dbReference type="OrthoDB" id="5575at2759"/>
<keyword evidence="1" id="KW-0067">ATP-binding</keyword>
<protein>
    <submittedName>
        <fullName evidence="1">U5 small nuclear ribonucleoprotein helicase</fullName>
    </submittedName>
</protein>
<evidence type="ECO:0000313" key="1">
    <source>
        <dbReference type="EMBL" id="KAF5190432.1"/>
    </source>
</evidence>
<keyword evidence="1" id="KW-0687">Ribonucleoprotein</keyword>
<evidence type="ECO:0000313" key="2">
    <source>
        <dbReference type="Proteomes" id="UP000554482"/>
    </source>
</evidence>
<keyword evidence="2" id="KW-1185">Reference proteome</keyword>
<dbReference type="Proteomes" id="UP000554482">
    <property type="component" value="Unassembled WGS sequence"/>
</dbReference>
<keyword evidence="1" id="KW-0378">Hydrolase</keyword>